<feature type="chain" id="PRO_5029664865" evidence="2">
    <location>
        <begin position="21"/>
        <end position="224"/>
    </location>
</feature>
<evidence type="ECO:0000313" key="4">
    <source>
        <dbReference type="EMBL" id="KAA3760654.1"/>
    </source>
</evidence>
<proteinExistence type="predicted"/>
<name>A0A7J4XF57_9BACE</name>
<feature type="domain" description="DUF4476" evidence="3">
    <location>
        <begin position="126"/>
        <end position="216"/>
    </location>
</feature>
<dbReference type="AlphaFoldDB" id="A0A7J4XF57"/>
<evidence type="ECO:0000313" key="5">
    <source>
        <dbReference type="Proteomes" id="UP000422221"/>
    </source>
</evidence>
<comment type="caution">
    <text evidence="4">The sequence shown here is derived from an EMBL/GenBank/DDBJ whole genome shotgun (WGS) entry which is preliminary data.</text>
</comment>
<dbReference type="InterPro" id="IPR028011">
    <property type="entry name" value="DUF4476"/>
</dbReference>
<dbReference type="Proteomes" id="UP000422221">
    <property type="component" value="Unassembled WGS sequence"/>
</dbReference>
<dbReference type="RefSeq" id="WP_130059595.1">
    <property type="nucleotide sequence ID" value="NZ_CP083674.1"/>
</dbReference>
<gene>
    <name evidence="4" type="ORF">F3F73_17420</name>
</gene>
<sequence>MIRKLILGFCFLLAMFPASAFSLEGLSVESPREQVVVFIDGKQVCRPTYSCFIANLHGGSYRVEVYAVRRGNRFERENLLFDERVYCSGREVKEIVIDGPDRPEHRPGRPDKPGHRPDGFNSREPVMSDSSFNQFMSSLKKQPFESDRNALLDNALISSYFTTDQCIRLLEFYTFDSEKKPFLKKIYPRIADKANFFRALDKLTFSSDKEEVNQFIKVYHENNN</sequence>
<dbReference type="Pfam" id="PF14771">
    <property type="entry name" value="DUF4476"/>
    <property type="match status" value="1"/>
</dbReference>
<accession>A0A7J4XF57</accession>
<evidence type="ECO:0000256" key="1">
    <source>
        <dbReference type="SAM" id="MobiDB-lite"/>
    </source>
</evidence>
<reference evidence="4 5" key="1">
    <citation type="journal article" date="2019" name="Nat. Med.">
        <title>A library of human gut bacterial isolates paired with longitudinal multiomics data enables mechanistic microbiome research.</title>
        <authorList>
            <person name="Poyet M."/>
            <person name="Groussin M."/>
            <person name="Gibbons S.M."/>
            <person name="Avila-Pacheco J."/>
            <person name="Jiang X."/>
            <person name="Kearney S.M."/>
            <person name="Perrotta A.R."/>
            <person name="Berdy B."/>
            <person name="Zhao S."/>
            <person name="Lieberman T.D."/>
            <person name="Swanson P.K."/>
            <person name="Smith M."/>
            <person name="Roesemann S."/>
            <person name="Alexander J.E."/>
            <person name="Rich S.A."/>
            <person name="Livny J."/>
            <person name="Vlamakis H."/>
            <person name="Clish C."/>
            <person name="Bullock K."/>
            <person name="Deik A."/>
            <person name="Scott J."/>
            <person name="Pierce K.A."/>
            <person name="Xavier R.J."/>
            <person name="Alm E.J."/>
        </authorList>
    </citation>
    <scope>NUCLEOTIDE SEQUENCE [LARGE SCALE GENOMIC DNA]</scope>
    <source>
        <strain evidence="4 5">BIOML-A10</strain>
    </source>
</reference>
<dbReference type="EMBL" id="VWMK01000019">
    <property type="protein sequence ID" value="KAA3760654.1"/>
    <property type="molecule type" value="Genomic_DNA"/>
</dbReference>
<organism evidence="4 5">
    <name type="scientific">Bacteroides salyersiae</name>
    <dbReference type="NCBI Taxonomy" id="291644"/>
    <lineage>
        <taxon>Bacteria</taxon>
        <taxon>Pseudomonadati</taxon>
        <taxon>Bacteroidota</taxon>
        <taxon>Bacteroidia</taxon>
        <taxon>Bacteroidales</taxon>
        <taxon>Bacteroidaceae</taxon>
        <taxon>Bacteroides</taxon>
    </lineage>
</organism>
<feature type="region of interest" description="Disordered" evidence="1">
    <location>
        <begin position="97"/>
        <end position="123"/>
    </location>
</feature>
<evidence type="ECO:0000256" key="2">
    <source>
        <dbReference type="SAM" id="SignalP"/>
    </source>
</evidence>
<keyword evidence="2" id="KW-0732">Signal</keyword>
<feature type="compositionally biased region" description="Basic and acidic residues" evidence="1">
    <location>
        <begin position="97"/>
        <end position="118"/>
    </location>
</feature>
<feature type="signal peptide" evidence="2">
    <location>
        <begin position="1"/>
        <end position="20"/>
    </location>
</feature>
<protein>
    <submittedName>
        <fullName evidence="4">DUF4476 domain-containing protein</fullName>
    </submittedName>
</protein>
<evidence type="ECO:0000259" key="3">
    <source>
        <dbReference type="Pfam" id="PF14771"/>
    </source>
</evidence>